<dbReference type="InterPro" id="IPR001881">
    <property type="entry name" value="EGF-like_Ca-bd_dom"/>
</dbReference>
<proteinExistence type="predicted"/>
<dbReference type="PANTHER" id="PTHR24049:SF22">
    <property type="entry name" value="DROSOPHILA CRUMBS HOMOLOG"/>
    <property type="match status" value="1"/>
</dbReference>
<feature type="signal peptide" evidence="8">
    <location>
        <begin position="1"/>
        <end position="17"/>
    </location>
</feature>
<dbReference type="GO" id="GO:0005509">
    <property type="term" value="F:calcium ion binding"/>
    <property type="evidence" value="ECO:0007669"/>
    <property type="project" value="InterPro"/>
</dbReference>
<dbReference type="InterPro" id="IPR018289">
    <property type="entry name" value="MULE_transposase_dom"/>
</dbReference>
<feature type="domain" description="EGF-like" evidence="9">
    <location>
        <begin position="453"/>
        <end position="489"/>
    </location>
</feature>
<dbReference type="Proteomes" id="UP000663879">
    <property type="component" value="Unassembled WGS sequence"/>
</dbReference>
<feature type="domain" description="EGF-like" evidence="9">
    <location>
        <begin position="377"/>
        <end position="413"/>
    </location>
</feature>
<keyword evidence="5" id="KW-0325">Glycoprotein</keyword>
<dbReference type="SUPFAM" id="SSF57196">
    <property type="entry name" value="EGF/Laminin"/>
    <property type="match status" value="3"/>
</dbReference>
<keyword evidence="4 6" id="KW-1015">Disulfide bond</keyword>
<name>A0A813QED6_9BILA</name>
<dbReference type="GO" id="GO:0007157">
    <property type="term" value="P:heterophilic cell-cell adhesion via plasma membrane cell adhesion molecules"/>
    <property type="evidence" value="ECO:0007669"/>
    <property type="project" value="TreeGrafter"/>
</dbReference>
<dbReference type="GO" id="GO:0032991">
    <property type="term" value="C:protein-containing complex"/>
    <property type="evidence" value="ECO:0007669"/>
    <property type="project" value="TreeGrafter"/>
</dbReference>
<evidence type="ECO:0000256" key="4">
    <source>
        <dbReference type="ARBA" id="ARBA00023157"/>
    </source>
</evidence>
<dbReference type="SUPFAM" id="SSF50978">
    <property type="entry name" value="WD40 repeat-like"/>
    <property type="match status" value="1"/>
</dbReference>
<dbReference type="Gene3D" id="2.10.25.10">
    <property type="entry name" value="Laminin"/>
    <property type="match status" value="2"/>
</dbReference>
<sequence>MLLVIFVFNNLILSALSQNFAISCGHKIQIWNLTDTITYYEHSKEILSLGLYENFLIAGGDKYVLKWNYLNNSEFTAKASEKHIVSILILNSTHFLAGYQEKKIELWTMELRLVSELPTIKPNLEEIIKMKNFFNLSIAAIADKNNLRILNTEEINFICHINLNDIKTLEISPQNYIFLGFKDRIDIYNYYNNNLQKNKSLNQLDEIFSLKFQKFPSDILLFGQKDFIYEWDNPLIEEGLSPFYQVYGKVISIEGLDNNSIVTGTEDGSLDIWDLTSLSKIRNLLVSQKNSKIKNIIKLPTISSNHTLKPVDCEINCNATEEQEIEFPTEPTYLTSLDEKINLTITTKSTIIPSKNQMSISDFPIGKIVDILSKNIDFHNCMLNCSNNGLCLVDSNFNYACVCFSYYTGLKCQYDTRLCSSNPCLNKGVCIEGNNTYSCLCSDLYIGQNCEYKNDVCQNETCSGNGVCKDVRNEPVCECFYLFSGKKCEIKSEEIQTIKRKKTDRRRTSDYEKVLSAVINEANAHNLVLNPETVMTDFEKASINAFSKKLPGIANKGCLFHLVNQFLENLSHSDLKLNMRSIKS</sequence>
<feature type="disulfide bond" evidence="6">
    <location>
        <begin position="479"/>
        <end position="488"/>
    </location>
</feature>
<accession>A0A813QED6</accession>
<evidence type="ECO:0000256" key="3">
    <source>
        <dbReference type="ARBA" id="ARBA00022737"/>
    </source>
</evidence>
<dbReference type="GO" id="GO:0045197">
    <property type="term" value="P:establishment or maintenance of epithelial cell apical/basal polarity"/>
    <property type="evidence" value="ECO:0007669"/>
    <property type="project" value="TreeGrafter"/>
</dbReference>
<feature type="domain" description="EGF-like" evidence="9">
    <location>
        <begin position="415"/>
        <end position="451"/>
    </location>
</feature>
<dbReference type="InterPro" id="IPR001680">
    <property type="entry name" value="WD40_rpt"/>
</dbReference>
<evidence type="ECO:0000313" key="10">
    <source>
        <dbReference type="EMBL" id="CAF0766313.1"/>
    </source>
</evidence>
<feature type="disulfide bond" evidence="6">
    <location>
        <begin position="381"/>
        <end position="391"/>
    </location>
</feature>
<evidence type="ECO:0000313" key="11">
    <source>
        <dbReference type="Proteomes" id="UP000663879"/>
    </source>
</evidence>
<dbReference type="GO" id="GO:0005886">
    <property type="term" value="C:plasma membrane"/>
    <property type="evidence" value="ECO:0007669"/>
    <property type="project" value="TreeGrafter"/>
</dbReference>
<dbReference type="InterPro" id="IPR036322">
    <property type="entry name" value="WD40_repeat_dom_sf"/>
</dbReference>
<dbReference type="AlphaFoldDB" id="A0A813QED6"/>
<dbReference type="InterPro" id="IPR015943">
    <property type="entry name" value="WD40/YVTN_repeat-like_dom_sf"/>
</dbReference>
<feature type="disulfide bond" evidence="6">
    <location>
        <begin position="403"/>
        <end position="412"/>
    </location>
</feature>
<keyword evidence="3" id="KW-0677">Repeat</keyword>
<keyword evidence="7" id="KW-0853">WD repeat</keyword>
<reference evidence="10" key="1">
    <citation type="submission" date="2021-02" db="EMBL/GenBank/DDBJ databases">
        <authorList>
            <person name="Nowell W R."/>
        </authorList>
    </citation>
    <scope>NUCLEOTIDE SEQUENCE</scope>
    <source>
        <strain evidence="10">Ploen Becks lab</strain>
    </source>
</reference>
<dbReference type="PROSITE" id="PS50082">
    <property type="entry name" value="WD_REPEATS_2"/>
    <property type="match status" value="1"/>
</dbReference>
<dbReference type="PROSITE" id="PS50026">
    <property type="entry name" value="EGF_3"/>
    <property type="match status" value="3"/>
</dbReference>
<organism evidence="10 11">
    <name type="scientific">Brachionus calyciflorus</name>
    <dbReference type="NCBI Taxonomy" id="104777"/>
    <lineage>
        <taxon>Eukaryota</taxon>
        <taxon>Metazoa</taxon>
        <taxon>Spiralia</taxon>
        <taxon>Gnathifera</taxon>
        <taxon>Rotifera</taxon>
        <taxon>Eurotatoria</taxon>
        <taxon>Monogononta</taxon>
        <taxon>Pseudotrocha</taxon>
        <taxon>Ploima</taxon>
        <taxon>Brachionidae</taxon>
        <taxon>Brachionus</taxon>
    </lineage>
</organism>
<keyword evidence="11" id="KW-1185">Reference proteome</keyword>
<evidence type="ECO:0000259" key="9">
    <source>
        <dbReference type="PROSITE" id="PS50026"/>
    </source>
</evidence>
<protein>
    <recommendedName>
        <fullName evidence="9">EGF-like domain-containing protein</fullName>
    </recommendedName>
</protein>
<evidence type="ECO:0000256" key="8">
    <source>
        <dbReference type="SAM" id="SignalP"/>
    </source>
</evidence>
<dbReference type="PROSITE" id="PS00022">
    <property type="entry name" value="EGF_1"/>
    <property type="match status" value="3"/>
</dbReference>
<dbReference type="SMART" id="SM00179">
    <property type="entry name" value="EGF_CA"/>
    <property type="match status" value="1"/>
</dbReference>
<keyword evidence="1 6" id="KW-0245">EGF-like domain</keyword>
<evidence type="ECO:0000256" key="6">
    <source>
        <dbReference type="PROSITE-ProRule" id="PRU00076"/>
    </source>
</evidence>
<dbReference type="CDD" id="cd00054">
    <property type="entry name" value="EGF_CA"/>
    <property type="match status" value="1"/>
</dbReference>
<evidence type="ECO:0000256" key="7">
    <source>
        <dbReference type="PROSITE-ProRule" id="PRU00221"/>
    </source>
</evidence>
<feature type="repeat" description="WD" evidence="7">
    <location>
        <begin position="257"/>
        <end position="283"/>
    </location>
</feature>
<comment type="caution">
    <text evidence="10">The sequence shown here is derived from an EMBL/GenBank/DDBJ whole genome shotgun (WGS) entry which is preliminary data.</text>
</comment>
<comment type="caution">
    <text evidence="6">Lacks conserved residue(s) required for the propagation of feature annotation.</text>
</comment>
<dbReference type="Pfam" id="PF10551">
    <property type="entry name" value="MULE"/>
    <property type="match status" value="1"/>
</dbReference>
<feature type="disulfide bond" evidence="6">
    <location>
        <begin position="441"/>
        <end position="450"/>
    </location>
</feature>
<dbReference type="Gene3D" id="2.130.10.10">
    <property type="entry name" value="YVTN repeat-like/Quinoprotein amine dehydrogenase"/>
    <property type="match status" value="2"/>
</dbReference>
<evidence type="ECO:0000256" key="1">
    <source>
        <dbReference type="ARBA" id="ARBA00022536"/>
    </source>
</evidence>
<gene>
    <name evidence="10" type="ORF">OXX778_LOCUS4710</name>
</gene>
<feature type="chain" id="PRO_5032301086" description="EGF-like domain-containing protein" evidence="8">
    <location>
        <begin position="18"/>
        <end position="584"/>
    </location>
</feature>
<evidence type="ECO:0000256" key="2">
    <source>
        <dbReference type="ARBA" id="ARBA00022729"/>
    </source>
</evidence>
<keyword evidence="2 8" id="KW-0732">Signal</keyword>
<dbReference type="SMART" id="SM00181">
    <property type="entry name" value="EGF"/>
    <property type="match status" value="3"/>
</dbReference>
<dbReference type="FunFam" id="2.10.25.10:FF:000122">
    <property type="entry name" value="Protein crumbs homolog 2"/>
    <property type="match status" value="1"/>
</dbReference>
<dbReference type="InterPro" id="IPR051022">
    <property type="entry name" value="Notch_Cell-Fate_Det"/>
</dbReference>
<evidence type="ECO:0000256" key="5">
    <source>
        <dbReference type="ARBA" id="ARBA00023180"/>
    </source>
</evidence>
<dbReference type="PANTHER" id="PTHR24049">
    <property type="entry name" value="CRUMBS FAMILY MEMBER"/>
    <property type="match status" value="1"/>
</dbReference>
<dbReference type="OrthoDB" id="430340at2759"/>
<dbReference type="Pfam" id="PF00008">
    <property type="entry name" value="EGF"/>
    <property type="match status" value="1"/>
</dbReference>
<dbReference type="EMBL" id="CAJNOC010000478">
    <property type="protein sequence ID" value="CAF0766313.1"/>
    <property type="molecule type" value="Genomic_DNA"/>
</dbReference>
<dbReference type="InterPro" id="IPR000742">
    <property type="entry name" value="EGF"/>
</dbReference>